<dbReference type="SUPFAM" id="SSF55729">
    <property type="entry name" value="Acyl-CoA N-acyltransferases (Nat)"/>
    <property type="match status" value="1"/>
</dbReference>
<dbReference type="InterPro" id="IPR000182">
    <property type="entry name" value="GNAT_dom"/>
</dbReference>
<comment type="caution">
    <text evidence="4">The sequence shown here is derived from an EMBL/GenBank/DDBJ whole genome shotgun (WGS) entry which is preliminary data.</text>
</comment>
<dbReference type="PANTHER" id="PTHR43877">
    <property type="entry name" value="AMINOALKYLPHOSPHONATE N-ACETYLTRANSFERASE-RELATED-RELATED"/>
    <property type="match status" value="1"/>
</dbReference>
<dbReference type="Proteomes" id="UP000294656">
    <property type="component" value="Unassembled WGS sequence"/>
</dbReference>
<dbReference type="AlphaFoldDB" id="A0A4R6M5J6"/>
<dbReference type="EMBL" id="SNXC01000015">
    <property type="protein sequence ID" value="TDO95820.1"/>
    <property type="molecule type" value="Genomic_DNA"/>
</dbReference>
<protein>
    <submittedName>
        <fullName evidence="4">Putative acetyltransferase</fullName>
    </submittedName>
</protein>
<evidence type="ECO:0000256" key="1">
    <source>
        <dbReference type="ARBA" id="ARBA00022679"/>
    </source>
</evidence>
<dbReference type="Gene3D" id="3.40.630.30">
    <property type="match status" value="1"/>
</dbReference>
<evidence type="ECO:0000259" key="3">
    <source>
        <dbReference type="PROSITE" id="PS51186"/>
    </source>
</evidence>
<dbReference type="InterPro" id="IPR016181">
    <property type="entry name" value="Acyl_CoA_acyltransferase"/>
</dbReference>
<dbReference type="InterPro" id="IPR050832">
    <property type="entry name" value="Bact_Acetyltransf"/>
</dbReference>
<reference evidence="4 5" key="1">
    <citation type="submission" date="2019-03" db="EMBL/GenBank/DDBJ databases">
        <title>Genomic Encyclopedia of Type Strains, Phase III (KMG-III): the genomes of soil and plant-associated and newly described type strains.</title>
        <authorList>
            <person name="Whitman W."/>
        </authorList>
    </citation>
    <scope>NUCLEOTIDE SEQUENCE [LARGE SCALE GENOMIC DNA]</scope>
    <source>
        <strain evidence="4 5">CECT 7378</strain>
    </source>
</reference>
<keyword evidence="2" id="KW-0012">Acyltransferase</keyword>
<name>A0A4R6M5J6_9GAMM</name>
<dbReference type="RefSeq" id="WP_133504889.1">
    <property type="nucleotide sequence ID" value="NZ_SNXC01000015.1"/>
</dbReference>
<dbReference type="PANTHER" id="PTHR43877:SF5">
    <property type="entry name" value="BLL8307 PROTEIN"/>
    <property type="match status" value="1"/>
</dbReference>
<proteinExistence type="predicted"/>
<organism evidence="4 5">
    <name type="scientific">Marinomonas balearica</name>
    <dbReference type="NCBI Taxonomy" id="491947"/>
    <lineage>
        <taxon>Bacteria</taxon>
        <taxon>Pseudomonadati</taxon>
        <taxon>Pseudomonadota</taxon>
        <taxon>Gammaproteobacteria</taxon>
        <taxon>Oceanospirillales</taxon>
        <taxon>Oceanospirillaceae</taxon>
        <taxon>Marinomonas</taxon>
    </lineage>
</organism>
<feature type="domain" description="N-acetyltransferase" evidence="3">
    <location>
        <begin position="3"/>
        <end position="151"/>
    </location>
</feature>
<evidence type="ECO:0000313" key="5">
    <source>
        <dbReference type="Proteomes" id="UP000294656"/>
    </source>
</evidence>
<dbReference type="CDD" id="cd04301">
    <property type="entry name" value="NAT_SF"/>
    <property type="match status" value="1"/>
</dbReference>
<accession>A0A4R6M5J6</accession>
<evidence type="ECO:0000313" key="4">
    <source>
        <dbReference type="EMBL" id="TDO95820.1"/>
    </source>
</evidence>
<sequence length="151" mass="17379">MRITVDNVQSKDIIELLTFHHENMFSLSPPESAHVLDLEEMKDPSITLWSVWIDEELAGCGALKELDKGHGEIKSMRTYPKFLRRGVASRMLKVIIEEAKLRNYRNLSLETGTPEPFLPAQKLYQSHGFEYCPPFASYVEDPYSVFMTKVL</sequence>
<keyword evidence="5" id="KW-1185">Reference proteome</keyword>
<dbReference type="Pfam" id="PF00583">
    <property type="entry name" value="Acetyltransf_1"/>
    <property type="match status" value="1"/>
</dbReference>
<dbReference type="PROSITE" id="PS51186">
    <property type="entry name" value="GNAT"/>
    <property type="match status" value="1"/>
</dbReference>
<dbReference type="OrthoDB" id="9803233at2"/>
<dbReference type="GO" id="GO:0016747">
    <property type="term" value="F:acyltransferase activity, transferring groups other than amino-acyl groups"/>
    <property type="evidence" value="ECO:0007669"/>
    <property type="project" value="InterPro"/>
</dbReference>
<gene>
    <name evidence="4" type="ORF">DFP79_3178</name>
</gene>
<keyword evidence="1 4" id="KW-0808">Transferase</keyword>
<evidence type="ECO:0000256" key="2">
    <source>
        <dbReference type="ARBA" id="ARBA00023315"/>
    </source>
</evidence>